<evidence type="ECO:0000313" key="2">
    <source>
        <dbReference type="Proteomes" id="UP001259832"/>
    </source>
</evidence>
<evidence type="ECO:0000313" key="1">
    <source>
        <dbReference type="EMBL" id="KAK1928976.1"/>
    </source>
</evidence>
<protein>
    <submittedName>
        <fullName evidence="1">Uncharacterized protein</fullName>
    </submittedName>
</protein>
<proteinExistence type="predicted"/>
<accession>A0AAD9FZG5</accession>
<dbReference type="AlphaFoldDB" id="A0AAD9FZG5"/>
<gene>
    <name evidence="1" type="ORF">P3T76_015510</name>
</gene>
<name>A0AAD9FZG5_9STRA</name>
<keyword evidence="2" id="KW-1185">Reference proteome</keyword>
<organism evidence="1 2">
    <name type="scientific">Phytophthora citrophthora</name>
    <dbReference type="NCBI Taxonomy" id="4793"/>
    <lineage>
        <taxon>Eukaryota</taxon>
        <taxon>Sar</taxon>
        <taxon>Stramenopiles</taxon>
        <taxon>Oomycota</taxon>
        <taxon>Peronosporomycetes</taxon>
        <taxon>Peronosporales</taxon>
        <taxon>Peronosporaceae</taxon>
        <taxon>Phytophthora</taxon>
    </lineage>
</organism>
<sequence>MEIYHPEDLADFAATKKSVNQDEPFAQDLSKELAEVGNCKKMYREITPYQQKQVNQLLAK</sequence>
<dbReference type="Proteomes" id="UP001259832">
    <property type="component" value="Unassembled WGS sequence"/>
</dbReference>
<reference evidence="1" key="1">
    <citation type="submission" date="2023-08" db="EMBL/GenBank/DDBJ databases">
        <title>Reference Genome Resource for the Citrus Pathogen Phytophthora citrophthora.</title>
        <authorList>
            <person name="Moller H."/>
            <person name="Coetzee B."/>
            <person name="Rose L.J."/>
            <person name="Van Niekerk J.M."/>
        </authorList>
    </citation>
    <scope>NUCLEOTIDE SEQUENCE</scope>
    <source>
        <strain evidence="1">STE-U-9442</strain>
    </source>
</reference>
<comment type="caution">
    <text evidence="1">The sequence shown here is derived from an EMBL/GenBank/DDBJ whole genome shotgun (WGS) entry which is preliminary data.</text>
</comment>
<dbReference type="EMBL" id="JASMQC010000054">
    <property type="protein sequence ID" value="KAK1928976.1"/>
    <property type="molecule type" value="Genomic_DNA"/>
</dbReference>